<dbReference type="SUPFAM" id="SSF52091">
    <property type="entry name" value="SpoIIaa-like"/>
    <property type="match status" value="1"/>
</dbReference>
<dbReference type="EMBL" id="CP121196">
    <property type="protein sequence ID" value="XBH17744.1"/>
    <property type="molecule type" value="Genomic_DNA"/>
</dbReference>
<gene>
    <name evidence="4" type="ORF">P8935_00075</name>
</gene>
<evidence type="ECO:0000313" key="4">
    <source>
        <dbReference type="EMBL" id="XBH17744.1"/>
    </source>
</evidence>
<dbReference type="AlphaFoldDB" id="A0AAU7DJ78"/>
<name>A0AAU7DJ78_9BACT</name>
<dbReference type="Pfam" id="PF01740">
    <property type="entry name" value="STAS"/>
    <property type="match status" value="1"/>
</dbReference>
<evidence type="ECO:0000256" key="2">
    <source>
        <dbReference type="RuleBase" id="RU003749"/>
    </source>
</evidence>
<evidence type="ECO:0000259" key="3">
    <source>
        <dbReference type="PROSITE" id="PS50801"/>
    </source>
</evidence>
<dbReference type="CDD" id="cd07043">
    <property type="entry name" value="STAS_anti-anti-sigma_factors"/>
    <property type="match status" value="1"/>
</dbReference>
<dbReference type="InterPro" id="IPR003658">
    <property type="entry name" value="Anti-sigma_ant"/>
</dbReference>
<feature type="domain" description="STAS" evidence="3">
    <location>
        <begin position="1"/>
        <end position="111"/>
    </location>
</feature>
<dbReference type="RefSeq" id="WP_348262969.1">
    <property type="nucleotide sequence ID" value="NZ_CP121196.1"/>
</dbReference>
<dbReference type="Gene3D" id="3.30.750.24">
    <property type="entry name" value="STAS domain"/>
    <property type="match status" value="1"/>
</dbReference>
<sequence>MDLDIKESGAVCTLKLKGRLTSGEAVSQFENAFQQTLASGHIFLILDLEALPYIDSSGIGSLVNALRQANKVGGTVKLVNPSPFVAKTLKMVGILPLFGVYESEPDAVASCTA</sequence>
<proteinExistence type="inferred from homology"/>
<dbReference type="PROSITE" id="PS50801">
    <property type="entry name" value="STAS"/>
    <property type="match status" value="1"/>
</dbReference>
<protein>
    <recommendedName>
        <fullName evidence="2">Anti-sigma factor antagonist</fullName>
    </recommendedName>
</protein>
<evidence type="ECO:0000256" key="1">
    <source>
        <dbReference type="ARBA" id="ARBA00009013"/>
    </source>
</evidence>
<dbReference type="InterPro" id="IPR036513">
    <property type="entry name" value="STAS_dom_sf"/>
</dbReference>
<organism evidence="4">
    <name type="scientific">Telmatobacter sp. DSM 110680</name>
    <dbReference type="NCBI Taxonomy" id="3036704"/>
    <lineage>
        <taxon>Bacteria</taxon>
        <taxon>Pseudomonadati</taxon>
        <taxon>Acidobacteriota</taxon>
        <taxon>Terriglobia</taxon>
        <taxon>Terriglobales</taxon>
        <taxon>Acidobacteriaceae</taxon>
        <taxon>Telmatobacter</taxon>
    </lineage>
</organism>
<comment type="similarity">
    <text evidence="1 2">Belongs to the anti-sigma-factor antagonist family.</text>
</comment>
<dbReference type="NCBIfam" id="TIGR00377">
    <property type="entry name" value="ant_ant_sig"/>
    <property type="match status" value="1"/>
</dbReference>
<reference evidence="4" key="1">
    <citation type="submission" date="2023-03" db="EMBL/GenBank/DDBJ databases">
        <title>Edaphobacter sp.</title>
        <authorList>
            <person name="Huber K.J."/>
            <person name="Papendorf J."/>
            <person name="Pilke C."/>
            <person name="Bunk B."/>
            <person name="Sproeer C."/>
            <person name="Pester M."/>
        </authorList>
    </citation>
    <scope>NUCLEOTIDE SEQUENCE</scope>
    <source>
        <strain evidence="4">DSM 110680</strain>
    </source>
</reference>
<dbReference type="PANTHER" id="PTHR33495">
    <property type="entry name" value="ANTI-SIGMA FACTOR ANTAGONIST TM_1081-RELATED-RELATED"/>
    <property type="match status" value="1"/>
</dbReference>
<dbReference type="InterPro" id="IPR002645">
    <property type="entry name" value="STAS_dom"/>
</dbReference>
<accession>A0AAU7DJ78</accession>
<dbReference type="GO" id="GO:0043856">
    <property type="term" value="F:anti-sigma factor antagonist activity"/>
    <property type="evidence" value="ECO:0007669"/>
    <property type="project" value="InterPro"/>
</dbReference>